<comment type="caution">
    <text evidence="1">The sequence shown here is derived from an EMBL/GenBank/DDBJ whole genome shotgun (WGS) entry which is preliminary data.</text>
</comment>
<dbReference type="Proteomes" id="UP000614058">
    <property type="component" value="Unassembled WGS sequence"/>
</dbReference>
<gene>
    <name evidence="1" type="ORF">JDW22_02855</name>
</gene>
<organism evidence="1 2">
    <name type="scientific">Kingella bonacorsii</name>
    <dbReference type="NCBI Taxonomy" id="2796361"/>
    <lineage>
        <taxon>Bacteria</taxon>
        <taxon>Pseudomonadati</taxon>
        <taxon>Pseudomonadota</taxon>
        <taxon>Betaproteobacteria</taxon>
        <taxon>Neisseriales</taxon>
        <taxon>Neisseriaceae</taxon>
        <taxon>Kingella</taxon>
    </lineage>
</organism>
<name>A0ABS1BQK9_9NEIS</name>
<dbReference type="RefSeq" id="WP_200521622.1">
    <property type="nucleotide sequence ID" value="NZ_JAEHNZ010000001.1"/>
</dbReference>
<evidence type="ECO:0000313" key="1">
    <source>
        <dbReference type="EMBL" id="MBK0395556.1"/>
    </source>
</evidence>
<accession>A0ABS1BQK9</accession>
<evidence type="ECO:0008006" key="3">
    <source>
        <dbReference type="Google" id="ProtNLM"/>
    </source>
</evidence>
<evidence type="ECO:0000313" key="2">
    <source>
        <dbReference type="Proteomes" id="UP000614058"/>
    </source>
</evidence>
<sequence>MNTDKDFQAWVRRQPSCISGCFSEWQDGEGRCEFAHVRRVSRGSGVGIKPLFSGVPLTHAEHAMQHQHGEAYVLAANGIIAEDAAAWFEAKADEYLERWRKG</sequence>
<keyword evidence="2" id="KW-1185">Reference proteome</keyword>
<protein>
    <recommendedName>
        <fullName evidence="3">HNH endonuclease</fullName>
    </recommendedName>
</protein>
<dbReference type="EMBL" id="JAEHNZ010000001">
    <property type="protein sequence ID" value="MBK0395556.1"/>
    <property type="molecule type" value="Genomic_DNA"/>
</dbReference>
<proteinExistence type="predicted"/>
<reference evidence="1 2" key="1">
    <citation type="journal article" date="2021" name="Pathogens">
        <title>Isolation and Characterization of Kingella bonacorsii sp. nov., A Novel Kingella Species Detected in a Stable Periodontitis Subject.</title>
        <authorList>
            <person name="Antezack A."/>
            <person name="Boxberger M."/>
            <person name="Rolland C."/>
            <person name="Monnet-Corti V."/>
            <person name="La Scola B."/>
        </authorList>
    </citation>
    <scope>NUCLEOTIDE SEQUENCE [LARGE SCALE GENOMIC DNA]</scope>
    <source>
        <strain evidence="1 2">Marseille-Q4569</strain>
    </source>
</reference>